<dbReference type="AlphaFoldDB" id="A0A2M4DCG5"/>
<dbReference type="EMBL" id="GGFL01011112">
    <property type="protein sequence ID" value="MBW75290.1"/>
    <property type="molecule type" value="Transcribed_RNA"/>
</dbReference>
<sequence length="89" mass="9571">MLTGLLPIIVFVITLIVSKLAPPLDVELPFDVDAPAPLVAPVPMFATPAPVAVEVWKSISRFELGAHMLMQACMMLRLPSERSSSIANS</sequence>
<evidence type="ECO:0000256" key="1">
    <source>
        <dbReference type="SAM" id="SignalP"/>
    </source>
</evidence>
<organism evidence="2">
    <name type="scientific">Anopheles darlingi</name>
    <name type="common">Mosquito</name>
    <dbReference type="NCBI Taxonomy" id="43151"/>
    <lineage>
        <taxon>Eukaryota</taxon>
        <taxon>Metazoa</taxon>
        <taxon>Ecdysozoa</taxon>
        <taxon>Arthropoda</taxon>
        <taxon>Hexapoda</taxon>
        <taxon>Insecta</taxon>
        <taxon>Pterygota</taxon>
        <taxon>Neoptera</taxon>
        <taxon>Endopterygota</taxon>
        <taxon>Diptera</taxon>
        <taxon>Nematocera</taxon>
        <taxon>Culicoidea</taxon>
        <taxon>Culicidae</taxon>
        <taxon>Anophelinae</taxon>
        <taxon>Anopheles</taxon>
    </lineage>
</organism>
<keyword evidence="1" id="KW-0732">Signal</keyword>
<accession>A0A2M4DCG5</accession>
<reference evidence="2" key="1">
    <citation type="submission" date="2018-01" db="EMBL/GenBank/DDBJ databases">
        <title>An insight into the sialome of Amazonian anophelines.</title>
        <authorList>
            <person name="Ribeiro J.M."/>
            <person name="Scarpassa V."/>
            <person name="Calvo E."/>
        </authorList>
    </citation>
    <scope>NUCLEOTIDE SEQUENCE</scope>
</reference>
<feature type="chain" id="PRO_5014792204" evidence="1">
    <location>
        <begin position="22"/>
        <end position="89"/>
    </location>
</feature>
<evidence type="ECO:0000313" key="2">
    <source>
        <dbReference type="EMBL" id="MBW75290.1"/>
    </source>
</evidence>
<protein>
    <submittedName>
        <fullName evidence="2">Putative secreted protein</fullName>
    </submittedName>
</protein>
<proteinExistence type="predicted"/>
<feature type="signal peptide" evidence="1">
    <location>
        <begin position="1"/>
        <end position="21"/>
    </location>
</feature>
<name>A0A2M4DCG5_ANODA</name>